<gene>
    <name evidence="7" type="primary">GLC1</name>
    <name evidence="7" type="ORF">KSP40_PGU012726</name>
</gene>
<dbReference type="Pfam" id="PF00332">
    <property type="entry name" value="Glyco_hydro_17"/>
    <property type="match status" value="1"/>
</dbReference>
<evidence type="ECO:0000256" key="3">
    <source>
        <dbReference type="ARBA" id="ARBA00023295"/>
    </source>
</evidence>
<keyword evidence="8" id="KW-1185">Reference proteome</keyword>
<accession>A0ABR2MM24</accession>
<feature type="region of interest" description="Disordered" evidence="5">
    <location>
        <begin position="209"/>
        <end position="231"/>
    </location>
</feature>
<dbReference type="SUPFAM" id="SSF51445">
    <property type="entry name" value="(Trans)glycosidases"/>
    <property type="match status" value="1"/>
</dbReference>
<reference evidence="7 8" key="1">
    <citation type="journal article" date="2022" name="Nat. Plants">
        <title>Genomes of leafy and leafless Platanthera orchids illuminate the evolution of mycoheterotrophy.</title>
        <authorList>
            <person name="Li M.H."/>
            <person name="Liu K.W."/>
            <person name="Li Z."/>
            <person name="Lu H.C."/>
            <person name="Ye Q.L."/>
            <person name="Zhang D."/>
            <person name="Wang J.Y."/>
            <person name="Li Y.F."/>
            <person name="Zhong Z.M."/>
            <person name="Liu X."/>
            <person name="Yu X."/>
            <person name="Liu D.K."/>
            <person name="Tu X.D."/>
            <person name="Liu B."/>
            <person name="Hao Y."/>
            <person name="Liao X.Y."/>
            <person name="Jiang Y.T."/>
            <person name="Sun W.H."/>
            <person name="Chen J."/>
            <person name="Chen Y.Q."/>
            <person name="Ai Y."/>
            <person name="Zhai J.W."/>
            <person name="Wu S.S."/>
            <person name="Zhou Z."/>
            <person name="Hsiao Y.Y."/>
            <person name="Wu W.L."/>
            <person name="Chen Y.Y."/>
            <person name="Lin Y.F."/>
            <person name="Hsu J.L."/>
            <person name="Li C.Y."/>
            <person name="Wang Z.W."/>
            <person name="Zhao X."/>
            <person name="Zhong W.Y."/>
            <person name="Ma X.K."/>
            <person name="Ma L."/>
            <person name="Huang J."/>
            <person name="Chen G.Z."/>
            <person name="Huang M.Z."/>
            <person name="Huang L."/>
            <person name="Peng D.H."/>
            <person name="Luo Y.B."/>
            <person name="Zou S.Q."/>
            <person name="Chen S.P."/>
            <person name="Lan S."/>
            <person name="Tsai W.C."/>
            <person name="Van de Peer Y."/>
            <person name="Liu Z.J."/>
        </authorList>
    </citation>
    <scope>NUCLEOTIDE SEQUENCE [LARGE SCALE GENOMIC DNA]</scope>
    <source>
        <strain evidence="7">Lor288</strain>
    </source>
</reference>
<dbReference type="InterPro" id="IPR017853">
    <property type="entry name" value="GH"/>
</dbReference>
<feature type="signal peptide" evidence="6">
    <location>
        <begin position="1"/>
        <end position="31"/>
    </location>
</feature>
<evidence type="ECO:0000256" key="2">
    <source>
        <dbReference type="ARBA" id="ARBA00022801"/>
    </source>
</evidence>
<evidence type="ECO:0000256" key="5">
    <source>
        <dbReference type="SAM" id="MobiDB-lite"/>
    </source>
</evidence>
<protein>
    <submittedName>
        <fullName evidence="7">Glucan endo-1,3-beta-glucosidase</fullName>
    </submittedName>
</protein>
<name>A0ABR2MM24_9ASPA</name>
<dbReference type="Proteomes" id="UP001412067">
    <property type="component" value="Unassembled WGS sequence"/>
</dbReference>
<evidence type="ECO:0000256" key="6">
    <source>
        <dbReference type="SAM" id="SignalP"/>
    </source>
</evidence>
<evidence type="ECO:0000256" key="4">
    <source>
        <dbReference type="RuleBase" id="RU004335"/>
    </source>
</evidence>
<comment type="caution">
    <text evidence="7">The sequence shown here is derived from an EMBL/GenBank/DDBJ whole genome shotgun (WGS) entry which is preliminary data.</text>
</comment>
<organism evidence="7 8">
    <name type="scientific">Platanthera guangdongensis</name>
    <dbReference type="NCBI Taxonomy" id="2320717"/>
    <lineage>
        <taxon>Eukaryota</taxon>
        <taxon>Viridiplantae</taxon>
        <taxon>Streptophyta</taxon>
        <taxon>Embryophyta</taxon>
        <taxon>Tracheophyta</taxon>
        <taxon>Spermatophyta</taxon>
        <taxon>Magnoliopsida</taxon>
        <taxon>Liliopsida</taxon>
        <taxon>Asparagales</taxon>
        <taxon>Orchidaceae</taxon>
        <taxon>Orchidoideae</taxon>
        <taxon>Orchideae</taxon>
        <taxon>Orchidinae</taxon>
        <taxon>Platanthera</taxon>
    </lineage>
</organism>
<evidence type="ECO:0000313" key="8">
    <source>
        <dbReference type="Proteomes" id="UP001412067"/>
    </source>
</evidence>
<sequence>MAGTLTAPNFQPSIPAFILLALLSFPSSILSIGVNYGTLADNLPPPSQVASFLKSKTYIDRVKIFDYKPDIHRSFAGSGISLFITAPNGDIPSLSRLPGACAWVAANISPFYPATNISLIAIGNDIMASGDQNLIAHLVPAMRYLSAARFPQIRISAPLPRNSPRVAAPFIRPLPSGIQPRHFCSCVNREVAGVREQVVRGEGSRARHVCRAEGASGPSDSDLDGISPDFSQRGRRKGAQIEIFIWENIFKY</sequence>
<comment type="similarity">
    <text evidence="1 4">Belongs to the glycosyl hydrolase 17 family.</text>
</comment>
<dbReference type="EMBL" id="JBBWWR010000006">
    <property type="protein sequence ID" value="KAK8964749.1"/>
    <property type="molecule type" value="Genomic_DNA"/>
</dbReference>
<feature type="chain" id="PRO_5047482802" evidence="6">
    <location>
        <begin position="32"/>
        <end position="252"/>
    </location>
</feature>
<evidence type="ECO:0000313" key="7">
    <source>
        <dbReference type="EMBL" id="KAK8964749.1"/>
    </source>
</evidence>
<dbReference type="PANTHER" id="PTHR32227">
    <property type="entry name" value="GLUCAN ENDO-1,3-BETA-GLUCOSIDASE BG1-RELATED-RELATED"/>
    <property type="match status" value="1"/>
</dbReference>
<keyword evidence="3" id="KW-0326">Glycosidase</keyword>
<keyword evidence="6" id="KW-0732">Signal</keyword>
<dbReference type="Gene3D" id="3.20.20.80">
    <property type="entry name" value="Glycosidases"/>
    <property type="match status" value="1"/>
</dbReference>
<keyword evidence="2" id="KW-0378">Hydrolase</keyword>
<dbReference type="InterPro" id="IPR000490">
    <property type="entry name" value="Glyco_hydro_17"/>
</dbReference>
<evidence type="ECO:0000256" key="1">
    <source>
        <dbReference type="ARBA" id="ARBA00008773"/>
    </source>
</evidence>
<proteinExistence type="inferred from homology"/>
<dbReference type="InterPro" id="IPR044965">
    <property type="entry name" value="Glyco_hydro_17_plant"/>
</dbReference>